<dbReference type="Proteomes" id="UP000321776">
    <property type="component" value="Unassembled WGS sequence"/>
</dbReference>
<name>A0A5C6V1S5_9BURK</name>
<evidence type="ECO:0000313" key="3">
    <source>
        <dbReference type="EMBL" id="TXC79139.1"/>
    </source>
</evidence>
<dbReference type="PANTHER" id="PTHR43640">
    <property type="entry name" value="OS07G0260300 PROTEIN"/>
    <property type="match status" value="1"/>
</dbReference>
<gene>
    <name evidence="3" type="ORF">FRZ40_32505</name>
    <name evidence="2" type="ORF">V4C56_02425</name>
</gene>
<evidence type="ECO:0000313" key="2">
    <source>
        <dbReference type="EMBL" id="MEM5338476.1"/>
    </source>
</evidence>
<dbReference type="SUPFAM" id="SSF52833">
    <property type="entry name" value="Thioredoxin-like"/>
    <property type="match status" value="1"/>
</dbReference>
<evidence type="ECO:0000313" key="4">
    <source>
        <dbReference type="Proteomes" id="UP000321776"/>
    </source>
</evidence>
<dbReference type="InterPro" id="IPR013766">
    <property type="entry name" value="Thioredoxin_domain"/>
</dbReference>
<dbReference type="Proteomes" id="UP001481677">
    <property type="component" value="Unassembled WGS sequence"/>
</dbReference>
<dbReference type="CDD" id="cd02969">
    <property type="entry name" value="PRX_like1"/>
    <property type="match status" value="1"/>
</dbReference>
<dbReference type="GO" id="GO:0016209">
    <property type="term" value="F:antioxidant activity"/>
    <property type="evidence" value="ECO:0007669"/>
    <property type="project" value="InterPro"/>
</dbReference>
<keyword evidence="5" id="KW-1185">Reference proteome</keyword>
<dbReference type="EMBL" id="VOQS01000005">
    <property type="protein sequence ID" value="TXC79139.1"/>
    <property type="molecule type" value="Genomic_DNA"/>
</dbReference>
<reference evidence="2 5" key="3">
    <citation type="submission" date="2024-01" db="EMBL/GenBank/DDBJ databases">
        <title>The diversity of rhizobia nodulating Mimosa spp. in eleven states of Brazil covering several biomes is determined by host plant, location, and edaphic factors.</title>
        <authorList>
            <person name="Rouws L."/>
            <person name="Barauna A."/>
            <person name="Beukes C."/>
            <person name="De Faria S.M."/>
            <person name="Gross E."/>
            <person name="Dos Reis Junior F.B."/>
            <person name="Simon M."/>
            <person name="Maluk M."/>
            <person name="Odee D.W."/>
            <person name="Kenicer G."/>
            <person name="Young J.P.W."/>
            <person name="Reis V.M."/>
            <person name="Zilli J."/>
            <person name="James E.K."/>
        </authorList>
    </citation>
    <scope>NUCLEOTIDE SEQUENCE [LARGE SCALE GENOMIC DNA]</scope>
    <source>
        <strain evidence="2 5">JPY530</strain>
    </source>
</reference>
<organism evidence="3 4">
    <name type="scientific">Paraburkholderia azotifigens</name>
    <dbReference type="NCBI Taxonomy" id="2057004"/>
    <lineage>
        <taxon>Bacteria</taxon>
        <taxon>Pseudomonadati</taxon>
        <taxon>Pseudomonadota</taxon>
        <taxon>Betaproteobacteria</taxon>
        <taxon>Burkholderiales</taxon>
        <taxon>Burkholderiaceae</taxon>
        <taxon>Paraburkholderia</taxon>
    </lineage>
</organism>
<dbReference type="EMBL" id="JAZHGA010000001">
    <property type="protein sequence ID" value="MEM5338476.1"/>
    <property type="molecule type" value="Genomic_DNA"/>
</dbReference>
<proteinExistence type="predicted"/>
<feature type="domain" description="Thioredoxin" evidence="1">
    <location>
        <begin position="8"/>
        <end position="159"/>
    </location>
</feature>
<sequence length="183" mass="20082">MATESPPGELGAKAPGFTLPATDGRMYTLDDVRGPKGLVVVFMCNHCPYVQAALPRIVRDAKDLSQLGIGTVGINPNDSVAYPEDSFERMVELAAEWQLPFPYLHDESQQVARAYAAVCTPDFYGFDAGLSLRYRGRLDASRKDPIPDARRDLFEAMKQIAQTGTGPETQPPTLGCSIKWKMT</sequence>
<dbReference type="Gene3D" id="3.40.30.10">
    <property type="entry name" value="Glutaredoxin"/>
    <property type="match status" value="1"/>
</dbReference>
<dbReference type="GO" id="GO:0016491">
    <property type="term" value="F:oxidoreductase activity"/>
    <property type="evidence" value="ECO:0007669"/>
    <property type="project" value="InterPro"/>
</dbReference>
<reference evidence="3" key="2">
    <citation type="submission" date="2019-08" db="EMBL/GenBank/DDBJ databases">
        <authorList>
            <person name="Im W.-T."/>
        </authorList>
    </citation>
    <scope>NUCLEOTIDE SEQUENCE</scope>
    <source>
        <strain evidence="3">NF 2-5-3</strain>
    </source>
</reference>
<dbReference type="AlphaFoldDB" id="A0A5C6V1S5"/>
<dbReference type="InterPro" id="IPR036249">
    <property type="entry name" value="Thioredoxin-like_sf"/>
</dbReference>
<protein>
    <submittedName>
        <fullName evidence="3">Thioredoxin family protein</fullName>
    </submittedName>
</protein>
<comment type="caution">
    <text evidence="3">The sequence shown here is derived from an EMBL/GenBank/DDBJ whole genome shotgun (WGS) entry which is preliminary data.</text>
</comment>
<evidence type="ECO:0000313" key="5">
    <source>
        <dbReference type="Proteomes" id="UP001481677"/>
    </source>
</evidence>
<dbReference type="InterPro" id="IPR047262">
    <property type="entry name" value="PRX-like1"/>
</dbReference>
<dbReference type="InterPro" id="IPR000866">
    <property type="entry name" value="AhpC/TSA"/>
</dbReference>
<dbReference type="Pfam" id="PF00578">
    <property type="entry name" value="AhpC-TSA"/>
    <property type="match status" value="1"/>
</dbReference>
<dbReference type="PROSITE" id="PS51352">
    <property type="entry name" value="THIOREDOXIN_2"/>
    <property type="match status" value="1"/>
</dbReference>
<accession>A0A5C6V1S5</accession>
<evidence type="ECO:0000259" key="1">
    <source>
        <dbReference type="PROSITE" id="PS51352"/>
    </source>
</evidence>
<dbReference type="PANTHER" id="PTHR43640:SF1">
    <property type="entry name" value="THIOREDOXIN-DEPENDENT PEROXIREDOXIN"/>
    <property type="match status" value="1"/>
</dbReference>
<reference evidence="3 4" key="1">
    <citation type="journal article" date="2018" name="Int. J. Syst. Evol. Microbiol.">
        <title>Paraburkholderia azotifigens sp. nov., a nitrogen-fixing bacterium isolated from paddy soil.</title>
        <authorList>
            <person name="Choi G.M."/>
            <person name="Im W.T."/>
        </authorList>
    </citation>
    <scope>NUCLEOTIDE SEQUENCE [LARGE SCALE GENOMIC DNA]</scope>
    <source>
        <strain evidence="3 4">NF 2-5-3</strain>
    </source>
</reference>
<dbReference type="RefSeq" id="WP_147236955.1">
    <property type="nucleotide sequence ID" value="NZ_JAZHFZ010000001.1"/>
</dbReference>